<evidence type="ECO:0000313" key="10">
    <source>
        <dbReference type="Proteomes" id="UP001174908"/>
    </source>
</evidence>
<evidence type="ECO:0000256" key="1">
    <source>
        <dbReference type="ARBA" id="ARBA00022485"/>
    </source>
</evidence>
<gene>
    <name evidence="9" type="ORF">QTH91_14580</name>
</gene>
<dbReference type="EMBL" id="JASZYV010000003">
    <property type="protein sequence ID" value="MDM0045713.1"/>
    <property type="molecule type" value="Genomic_DNA"/>
</dbReference>
<dbReference type="InterPro" id="IPR005122">
    <property type="entry name" value="Uracil-DNA_glycosylase-like"/>
</dbReference>
<keyword evidence="10" id="KW-1185">Reference proteome</keyword>
<keyword evidence="7" id="KW-0234">DNA repair</keyword>
<evidence type="ECO:0000313" key="9">
    <source>
        <dbReference type="EMBL" id="MDM0045713.1"/>
    </source>
</evidence>
<dbReference type="SMART" id="SM00987">
    <property type="entry name" value="UreE_C"/>
    <property type="match status" value="1"/>
</dbReference>
<evidence type="ECO:0000256" key="2">
    <source>
        <dbReference type="ARBA" id="ARBA00022723"/>
    </source>
</evidence>
<keyword evidence="4" id="KW-0378">Hydrolase</keyword>
<dbReference type="Pfam" id="PF03167">
    <property type="entry name" value="UDG"/>
    <property type="match status" value="1"/>
</dbReference>
<keyword evidence="1" id="KW-0004">4Fe-4S</keyword>
<keyword evidence="6" id="KW-0411">Iron-sulfur</keyword>
<proteinExistence type="predicted"/>
<dbReference type="InterPro" id="IPR036895">
    <property type="entry name" value="Uracil-DNA_glycosylase-like_sf"/>
</dbReference>
<dbReference type="PANTHER" id="PTHR33693:SF1">
    <property type="entry name" value="TYPE-4 URACIL-DNA GLYCOSYLASE"/>
    <property type="match status" value="1"/>
</dbReference>
<sequence>MTTLNDGQASSERVVLSPPTTQLFRELAARLEMLDRECYSRLSRDPLQPILGLGAANSRWCFIGRDPGEQEVHQQWPFVGESGARIRAVMDEFHLSDADVFWMNTVPYKPKGNKAWRKAVRKEFQPALLELLAAWQGTRVITFGEQAFSWFGLRNPEVASALRRFWTRADKYKAEIAVTLQIGQVNRQFAVCPLPHPSKANASWVKAFPDLLRERLSAADDGSREARSKFPSGCG</sequence>
<dbReference type="InterPro" id="IPR051536">
    <property type="entry name" value="UDG_Type-4/5"/>
</dbReference>
<dbReference type="PANTHER" id="PTHR33693">
    <property type="entry name" value="TYPE-5 URACIL-DNA GLYCOSYLASE"/>
    <property type="match status" value="1"/>
</dbReference>
<comment type="caution">
    <text evidence="9">The sequence shown here is derived from an EMBL/GenBank/DDBJ whole genome shotgun (WGS) entry which is preliminary data.</text>
</comment>
<evidence type="ECO:0000256" key="5">
    <source>
        <dbReference type="ARBA" id="ARBA00023004"/>
    </source>
</evidence>
<keyword evidence="2" id="KW-0479">Metal-binding</keyword>
<dbReference type="Gene3D" id="3.40.470.10">
    <property type="entry name" value="Uracil-DNA glycosylase-like domain"/>
    <property type="match status" value="1"/>
</dbReference>
<evidence type="ECO:0000256" key="3">
    <source>
        <dbReference type="ARBA" id="ARBA00022763"/>
    </source>
</evidence>
<accession>A0ABT7NCQ4</accession>
<evidence type="ECO:0000256" key="6">
    <source>
        <dbReference type="ARBA" id="ARBA00023014"/>
    </source>
</evidence>
<organism evidence="9 10">
    <name type="scientific">Variovorax dokdonensis</name>
    <dbReference type="NCBI Taxonomy" id="344883"/>
    <lineage>
        <taxon>Bacteria</taxon>
        <taxon>Pseudomonadati</taxon>
        <taxon>Pseudomonadota</taxon>
        <taxon>Betaproteobacteria</taxon>
        <taxon>Burkholderiales</taxon>
        <taxon>Comamonadaceae</taxon>
        <taxon>Variovorax</taxon>
    </lineage>
</organism>
<dbReference type="Proteomes" id="UP001174908">
    <property type="component" value="Unassembled WGS sequence"/>
</dbReference>
<reference evidence="9" key="1">
    <citation type="submission" date="2023-06" db="EMBL/GenBank/DDBJ databases">
        <authorList>
            <person name="Jiang Y."/>
            <person name="Liu Q."/>
        </authorList>
    </citation>
    <scope>NUCLEOTIDE SEQUENCE</scope>
    <source>
        <strain evidence="9">CGMCC 1.12089</strain>
    </source>
</reference>
<protein>
    <submittedName>
        <fullName evidence="9">Uracil-DNA glycosylase family protein</fullName>
    </submittedName>
</protein>
<name>A0ABT7NCQ4_9BURK</name>
<dbReference type="SUPFAM" id="SSF52141">
    <property type="entry name" value="Uracil-DNA glycosylase-like"/>
    <property type="match status" value="1"/>
</dbReference>
<evidence type="ECO:0000256" key="4">
    <source>
        <dbReference type="ARBA" id="ARBA00022801"/>
    </source>
</evidence>
<evidence type="ECO:0000256" key="7">
    <source>
        <dbReference type="ARBA" id="ARBA00023204"/>
    </source>
</evidence>
<keyword evidence="5" id="KW-0408">Iron</keyword>
<evidence type="ECO:0000259" key="8">
    <source>
        <dbReference type="SMART" id="SM00986"/>
    </source>
</evidence>
<dbReference type="SMART" id="SM00986">
    <property type="entry name" value="UDG"/>
    <property type="match status" value="1"/>
</dbReference>
<keyword evidence="3" id="KW-0227">DNA damage</keyword>
<dbReference type="RefSeq" id="WP_286660828.1">
    <property type="nucleotide sequence ID" value="NZ_JASZYV010000003.1"/>
</dbReference>
<feature type="domain" description="Uracil-DNA glycosylase-like" evidence="8">
    <location>
        <begin position="51"/>
        <end position="212"/>
    </location>
</feature>